<feature type="transmembrane region" description="Helical" evidence="6">
    <location>
        <begin position="156"/>
        <end position="179"/>
    </location>
</feature>
<dbReference type="EMBL" id="PUHQ01000003">
    <property type="protein sequence ID" value="KAG0666839.1"/>
    <property type="molecule type" value="Genomic_DNA"/>
</dbReference>
<feature type="region of interest" description="Disordered" evidence="5">
    <location>
        <begin position="20"/>
        <end position="53"/>
    </location>
</feature>
<accession>A0A9P6W868</accession>
<evidence type="ECO:0000313" key="9">
    <source>
        <dbReference type="Proteomes" id="UP000777482"/>
    </source>
</evidence>
<dbReference type="PANTHER" id="PTHR11132">
    <property type="entry name" value="SOLUTE CARRIER FAMILY 35"/>
    <property type="match status" value="1"/>
</dbReference>
<evidence type="ECO:0000256" key="3">
    <source>
        <dbReference type="ARBA" id="ARBA00022989"/>
    </source>
</evidence>
<keyword evidence="3 6" id="KW-1133">Transmembrane helix</keyword>
<name>A0A9P6W868_RHOMI</name>
<dbReference type="GO" id="GO:0016020">
    <property type="term" value="C:membrane"/>
    <property type="evidence" value="ECO:0007669"/>
    <property type="project" value="UniProtKB-SubCell"/>
</dbReference>
<dbReference type="Proteomes" id="UP000777482">
    <property type="component" value="Unassembled WGS sequence"/>
</dbReference>
<feature type="transmembrane region" description="Helical" evidence="6">
    <location>
        <begin position="115"/>
        <end position="135"/>
    </location>
</feature>
<dbReference type="InterPro" id="IPR050186">
    <property type="entry name" value="TPT_transporter"/>
</dbReference>
<proteinExistence type="predicted"/>
<feature type="transmembrane region" description="Helical" evidence="6">
    <location>
        <begin position="213"/>
        <end position="230"/>
    </location>
</feature>
<evidence type="ECO:0000259" key="7">
    <source>
        <dbReference type="Pfam" id="PF03151"/>
    </source>
</evidence>
<keyword evidence="9" id="KW-1185">Reference proteome</keyword>
<sequence>MSDKITLQNLSAEQEADRLLAEEDEASRNNVLRDGLQQLEEEENLPTPATQNQTAAMYDYSPKRKKADESKCATQVKRIHPAPIIAIWIALSSAVILMNAWILSPKGEGDGGLGFPYPIFLTTTHLIYATIGTRLMRRFTHLIDGVDNIDMTWDRWYKNIVPIGLLFSASLIFSNLAYLSLGVSFIQMLKAFTSVAVLLMSVAMGLDSFNRRKAIVVLAISFGVALASYGELNFVFSGFIFQCFGIVFEATRLVAIQKLLQGMRMDPLVSLYYYAPVCACFNALLVPIFEGWAPFEEVLPRVGVITLILNCSVALCLNISVVFLIGCASSLVLTLSGVLKDILLVTGSVVLFGSPVTFVQLVGYSIALAGLFVFKTSPEVLAGYLAQLKALVGR</sequence>
<feature type="transmembrane region" description="Helical" evidence="6">
    <location>
        <begin position="84"/>
        <end position="103"/>
    </location>
</feature>
<dbReference type="InterPro" id="IPR004853">
    <property type="entry name" value="Sugar_P_trans_dom"/>
</dbReference>
<feature type="domain" description="Sugar phosphate transporter" evidence="7">
    <location>
        <begin position="86"/>
        <end position="374"/>
    </location>
</feature>
<feature type="transmembrane region" description="Helical" evidence="6">
    <location>
        <begin position="342"/>
        <end position="374"/>
    </location>
</feature>
<evidence type="ECO:0000256" key="1">
    <source>
        <dbReference type="ARBA" id="ARBA00004141"/>
    </source>
</evidence>
<dbReference type="Pfam" id="PF03151">
    <property type="entry name" value="TPT"/>
    <property type="match status" value="1"/>
</dbReference>
<evidence type="ECO:0000313" key="8">
    <source>
        <dbReference type="EMBL" id="KAG0666839.1"/>
    </source>
</evidence>
<feature type="transmembrane region" description="Helical" evidence="6">
    <location>
        <begin position="268"/>
        <end position="289"/>
    </location>
</feature>
<evidence type="ECO:0000256" key="2">
    <source>
        <dbReference type="ARBA" id="ARBA00022692"/>
    </source>
</evidence>
<reference evidence="8 9" key="1">
    <citation type="submission" date="2020-11" db="EMBL/GenBank/DDBJ databases">
        <title>Kefir isolates.</title>
        <authorList>
            <person name="Marcisauskas S."/>
            <person name="Kim Y."/>
            <person name="Blasche S."/>
        </authorList>
    </citation>
    <scope>NUCLEOTIDE SEQUENCE [LARGE SCALE GENOMIC DNA]</scope>
    <source>
        <strain evidence="8 9">KR</strain>
    </source>
</reference>
<evidence type="ECO:0000256" key="5">
    <source>
        <dbReference type="SAM" id="MobiDB-lite"/>
    </source>
</evidence>
<comment type="subcellular location">
    <subcellularLocation>
        <location evidence="1">Membrane</location>
        <topology evidence="1">Multi-pass membrane protein</topology>
    </subcellularLocation>
</comment>
<evidence type="ECO:0000256" key="6">
    <source>
        <dbReference type="SAM" id="Phobius"/>
    </source>
</evidence>
<dbReference type="AlphaFoldDB" id="A0A9P6W868"/>
<feature type="transmembrane region" description="Helical" evidence="6">
    <location>
        <begin position="185"/>
        <end position="206"/>
    </location>
</feature>
<evidence type="ECO:0000256" key="4">
    <source>
        <dbReference type="ARBA" id="ARBA00023136"/>
    </source>
</evidence>
<gene>
    <name evidence="8" type="ORF">C6P46_003549</name>
</gene>
<feature type="transmembrane region" description="Helical" evidence="6">
    <location>
        <begin position="236"/>
        <end position="256"/>
    </location>
</feature>
<comment type="caution">
    <text evidence="8">The sequence shown here is derived from an EMBL/GenBank/DDBJ whole genome shotgun (WGS) entry which is preliminary data.</text>
</comment>
<keyword evidence="4 6" id="KW-0472">Membrane</keyword>
<feature type="transmembrane region" description="Helical" evidence="6">
    <location>
        <begin position="304"/>
        <end position="335"/>
    </location>
</feature>
<protein>
    <recommendedName>
        <fullName evidence="7">Sugar phosphate transporter domain-containing protein</fullName>
    </recommendedName>
</protein>
<organism evidence="8 9">
    <name type="scientific">Rhodotorula mucilaginosa</name>
    <name type="common">Yeast</name>
    <name type="synonym">Rhodotorula rubra</name>
    <dbReference type="NCBI Taxonomy" id="5537"/>
    <lineage>
        <taxon>Eukaryota</taxon>
        <taxon>Fungi</taxon>
        <taxon>Dikarya</taxon>
        <taxon>Basidiomycota</taxon>
        <taxon>Pucciniomycotina</taxon>
        <taxon>Microbotryomycetes</taxon>
        <taxon>Sporidiobolales</taxon>
        <taxon>Sporidiobolaceae</taxon>
        <taxon>Rhodotorula</taxon>
    </lineage>
</organism>
<dbReference type="OrthoDB" id="6418713at2759"/>
<keyword evidence="2 6" id="KW-0812">Transmembrane</keyword>